<sequence length="193" mass="20184">MVSSPPNLDTSVCLALLSLFLSGPQEVEAVDDNPPDPSPKVKIGKMGPLQLLRITDAPHLPWPVAAEIPEGFAESAKATRSLNPADNSPAGSPIGCFDIGGFLIPGPEERGGPRASTNLQPCKRQPTPTADSTDEGESSIPPQGEGDNEDKPAFDASNPQISLISAAAFGVYSIAREQLEHEPVISMCCVNST</sequence>
<proteinExistence type="predicted"/>
<dbReference type="Proteomes" id="UP000269721">
    <property type="component" value="Unassembled WGS sequence"/>
</dbReference>
<evidence type="ECO:0000313" key="4">
    <source>
        <dbReference type="Proteomes" id="UP000269721"/>
    </source>
</evidence>
<keyword evidence="4" id="KW-1185">Reference proteome</keyword>
<dbReference type="AlphaFoldDB" id="A0A4P9VZG6"/>
<feature type="chain" id="PRO_5020422283" evidence="2">
    <location>
        <begin position="30"/>
        <end position="193"/>
    </location>
</feature>
<name>A0A4P9VZG6_9FUNG</name>
<evidence type="ECO:0000256" key="1">
    <source>
        <dbReference type="SAM" id="MobiDB-lite"/>
    </source>
</evidence>
<evidence type="ECO:0000313" key="3">
    <source>
        <dbReference type="EMBL" id="RKO85164.1"/>
    </source>
</evidence>
<keyword evidence="2" id="KW-0732">Signal</keyword>
<gene>
    <name evidence="3" type="ORF">BDK51DRAFT_34467</name>
</gene>
<reference evidence="4" key="1">
    <citation type="journal article" date="2018" name="Nat. Microbiol.">
        <title>Leveraging single-cell genomics to expand the fungal tree of life.</title>
        <authorList>
            <person name="Ahrendt S.R."/>
            <person name="Quandt C.A."/>
            <person name="Ciobanu D."/>
            <person name="Clum A."/>
            <person name="Salamov A."/>
            <person name="Andreopoulos B."/>
            <person name="Cheng J.F."/>
            <person name="Woyke T."/>
            <person name="Pelin A."/>
            <person name="Henrissat B."/>
            <person name="Reynolds N.K."/>
            <person name="Benny G.L."/>
            <person name="Smith M.E."/>
            <person name="James T.Y."/>
            <person name="Grigoriev I.V."/>
        </authorList>
    </citation>
    <scope>NUCLEOTIDE SEQUENCE [LARGE SCALE GENOMIC DNA]</scope>
</reference>
<feature type="signal peptide" evidence="2">
    <location>
        <begin position="1"/>
        <end position="29"/>
    </location>
</feature>
<protein>
    <submittedName>
        <fullName evidence="3">Uncharacterized protein</fullName>
    </submittedName>
</protein>
<evidence type="ECO:0000256" key="2">
    <source>
        <dbReference type="SAM" id="SignalP"/>
    </source>
</evidence>
<organism evidence="3 4">
    <name type="scientific">Blyttiomyces helicus</name>
    <dbReference type="NCBI Taxonomy" id="388810"/>
    <lineage>
        <taxon>Eukaryota</taxon>
        <taxon>Fungi</taxon>
        <taxon>Fungi incertae sedis</taxon>
        <taxon>Chytridiomycota</taxon>
        <taxon>Chytridiomycota incertae sedis</taxon>
        <taxon>Chytridiomycetes</taxon>
        <taxon>Chytridiomycetes incertae sedis</taxon>
        <taxon>Blyttiomyces</taxon>
    </lineage>
</organism>
<feature type="compositionally biased region" description="Polar residues" evidence="1">
    <location>
        <begin position="115"/>
        <end position="131"/>
    </location>
</feature>
<dbReference type="EMBL" id="KZ999341">
    <property type="protein sequence ID" value="RKO85164.1"/>
    <property type="molecule type" value="Genomic_DNA"/>
</dbReference>
<feature type="region of interest" description="Disordered" evidence="1">
    <location>
        <begin position="105"/>
        <end position="156"/>
    </location>
</feature>
<accession>A0A4P9VZG6</accession>